<dbReference type="Gene3D" id="1.10.287.1260">
    <property type="match status" value="1"/>
</dbReference>
<dbReference type="GO" id="GO:0005886">
    <property type="term" value="C:plasma membrane"/>
    <property type="evidence" value="ECO:0007669"/>
    <property type="project" value="UniProtKB-SubCell"/>
</dbReference>
<evidence type="ECO:0000256" key="6">
    <source>
        <dbReference type="ARBA" id="ARBA00023136"/>
    </source>
</evidence>
<feature type="domain" description="Mechanosensitive ion channel MscS" evidence="7">
    <location>
        <begin position="182"/>
        <end position="245"/>
    </location>
</feature>
<feature type="domain" description="Mechanosensitive ion channel MscS C-terminal" evidence="8">
    <location>
        <begin position="252"/>
        <end position="335"/>
    </location>
</feature>
<dbReference type="EMBL" id="AP024412">
    <property type="protein sequence ID" value="BCR36760.1"/>
    <property type="molecule type" value="Genomic_DNA"/>
</dbReference>
<dbReference type="PANTHER" id="PTHR30460">
    <property type="entry name" value="MODERATE CONDUCTANCE MECHANOSENSITIVE CHANNEL YBIO"/>
    <property type="match status" value="1"/>
</dbReference>
<dbReference type="InterPro" id="IPR011066">
    <property type="entry name" value="MscS_channel_C_sf"/>
</dbReference>
<keyword evidence="6" id="KW-0472">Membrane</keyword>
<keyword evidence="11" id="KW-1185">Reference proteome</keyword>
<dbReference type="InterPro" id="IPR045276">
    <property type="entry name" value="YbiO_bact"/>
</dbReference>
<dbReference type="Gene3D" id="3.30.70.100">
    <property type="match status" value="1"/>
</dbReference>
<evidence type="ECO:0000259" key="7">
    <source>
        <dbReference type="Pfam" id="PF00924"/>
    </source>
</evidence>
<dbReference type="SUPFAM" id="SSF82861">
    <property type="entry name" value="Mechanosensitive channel protein MscS (YggB), transmembrane region"/>
    <property type="match status" value="1"/>
</dbReference>
<dbReference type="PANTHER" id="PTHR30460:SF0">
    <property type="entry name" value="MODERATE CONDUCTANCE MECHANOSENSITIVE CHANNEL YBIO"/>
    <property type="match status" value="1"/>
</dbReference>
<reference evidence="10" key="1">
    <citation type="submission" date="2021-01" db="EMBL/GenBank/DDBJ databases">
        <title>Draft genome sequence of Acholeplasmataceae bacterium strain Mahy22.</title>
        <authorList>
            <person name="Watanabe M."/>
            <person name="Kojima H."/>
            <person name="Fukui M."/>
        </authorList>
    </citation>
    <scope>NUCLEOTIDE SEQUENCE</scope>
    <source>
        <strain evidence="10">Mahy22</strain>
    </source>
</reference>
<evidence type="ECO:0000256" key="2">
    <source>
        <dbReference type="ARBA" id="ARBA00008017"/>
    </source>
</evidence>
<evidence type="ECO:0000256" key="4">
    <source>
        <dbReference type="ARBA" id="ARBA00022692"/>
    </source>
</evidence>
<evidence type="ECO:0000313" key="10">
    <source>
        <dbReference type="EMBL" id="BCR36760.1"/>
    </source>
</evidence>
<dbReference type="Pfam" id="PF21082">
    <property type="entry name" value="MS_channel_3rd"/>
    <property type="match status" value="1"/>
</dbReference>
<dbReference type="InterPro" id="IPR023408">
    <property type="entry name" value="MscS_beta-dom_sf"/>
</dbReference>
<gene>
    <name evidence="10" type="ORF">MPAN_016530</name>
</gene>
<dbReference type="Pfam" id="PF00924">
    <property type="entry name" value="MS_channel_2nd"/>
    <property type="match status" value="1"/>
</dbReference>
<proteinExistence type="inferred from homology"/>
<comment type="subcellular location">
    <subcellularLocation>
        <location evidence="1">Cell membrane</location>
        <topology evidence="1">Multi-pass membrane protein</topology>
    </subcellularLocation>
</comment>
<comment type="similarity">
    <text evidence="2">Belongs to the MscS (TC 1.A.23) family.</text>
</comment>
<evidence type="ECO:0000256" key="5">
    <source>
        <dbReference type="ARBA" id="ARBA00022989"/>
    </source>
</evidence>
<keyword evidence="3" id="KW-1003">Cell membrane</keyword>
<name>A0A7U9XVU7_9MOLU</name>
<accession>A0A7U9XVU7</accession>
<evidence type="ECO:0000259" key="9">
    <source>
        <dbReference type="Pfam" id="PF21088"/>
    </source>
</evidence>
<sequence length="349" mass="38470">MNFNILLSQTLTNSFLTAAIVLGIVLVLFIEKKLLKNEETVNKWFVAVIYIITFALLISAILGMFALWGYDLALYVENTLNNLALGLADNLGRIISSTVVIVLTFFIMKFSKIAFVKIGRKEGRSQRRRKTVGKLLSSVTRYAVGIIAIVSVLSIWGVNVGPALAGLGIMGLVIGLGAQKFINDLISGFFIIFEQHFDVDDVIEVQGFKGVVTSIGLKTTKIRNWKGDVKILANGDVTNITNYSRNLSMAIVEFGVAYKEDIGKVVEVLTANLPKFKVLYPVIVEEPIVSGVIALNSSSVDIRVIAKTLNEQHYGIERALRQFIKTLLDENGIEIPFPQVVVHQPSPKK</sequence>
<dbReference type="InterPro" id="IPR010920">
    <property type="entry name" value="LSM_dom_sf"/>
</dbReference>
<dbReference type="GO" id="GO:0008381">
    <property type="term" value="F:mechanosensitive monoatomic ion channel activity"/>
    <property type="evidence" value="ECO:0007669"/>
    <property type="project" value="InterPro"/>
</dbReference>
<dbReference type="AlphaFoldDB" id="A0A7U9XVU7"/>
<dbReference type="Proteomes" id="UP000620133">
    <property type="component" value="Chromosome"/>
</dbReference>
<evidence type="ECO:0000256" key="3">
    <source>
        <dbReference type="ARBA" id="ARBA00022475"/>
    </source>
</evidence>
<evidence type="ECO:0000259" key="8">
    <source>
        <dbReference type="Pfam" id="PF21082"/>
    </source>
</evidence>
<dbReference type="KEGG" id="manr:MPAN_016530"/>
<evidence type="ECO:0008006" key="12">
    <source>
        <dbReference type="Google" id="ProtNLM"/>
    </source>
</evidence>
<dbReference type="InterPro" id="IPR006685">
    <property type="entry name" value="MscS_channel_2nd"/>
</dbReference>
<evidence type="ECO:0000313" key="11">
    <source>
        <dbReference type="Proteomes" id="UP000620133"/>
    </source>
</evidence>
<dbReference type="Pfam" id="PF21088">
    <property type="entry name" value="MS_channel_1st"/>
    <property type="match status" value="1"/>
</dbReference>
<dbReference type="RefSeq" id="WP_176239405.1">
    <property type="nucleotide sequence ID" value="NZ_AP024412.1"/>
</dbReference>
<dbReference type="Gene3D" id="2.30.30.60">
    <property type="match status" value="1"/>
</dbReference>
<dbReference type="InterPro" id="IPR049142">
    <property type="entry name" value="MS_channel_1st"/>
</dbReference>
<dbReference type="InterPro" id="IPR049278">
    <property type="entry name" value="MS_channel_C"/>
</dbReference>
<keyword evidence="4" id="KW-0812">Transmembrane</keyword>
<feature type="domain" description="Mechanosensitive ion channel transmembrane helices 2/3" evidence="9">
    <location>
        <begin position="139"/>
        <end position="179"/>
    </location>
</feature>
<evidence type="ECO:0000256" key="1">
    <source>
        <dbReference type="ARBA" id="ARBA00004651"/>
    </source>
</evidence>
<dbReference type="SUPFAM" id="SSF50182">
    <property type="entry name" value="Sm-like ribonucleoproteins"/>
    <property type="match status" value="1"/>
</dbReference>
<organism evidence="10 11">
    <name type="scientific">Mariniplasma anaerobium</name>
    <dbReference type="NCBI Taxonomy" id="2735436"/>
    <lineage>
        <taxon>Bacteria</taxon>
        <taxon>Bacillati</taxon>
        <taxon>Mycoplasmatota</taxon>
        <taxon>Mollicutes</taxon>
        <taxon>Acholeplasmatales</taxon>
        <taxon>Acholeplasmataceae</taxon>
        <taxon>Mariniplasma</taxon>
    </lineage>
</organism>
<keyword evidence="5" id="KW-1133">Transmembrane helix</keyword>
<dbReference type="InterPro" id="IPR011014">
    <property type="entry name" value="MscS_channel_TM-2"/>
</dbReference>
<dbReference type="SUPFAM" id="SSF82689">
    <property type="entry name" value="Mechanosensitive channel protein MscS (YggB), C-terminal domain"/>
    <property type="match status" value="1"/>
</dbReference>
<protein>
    <recommendedName>
        <fullName evidence="12">Mechanosensitive ion channel family protein</fullName>
    </recommendedName>
</protein>